<evidence type="ECO:0000313" key="3">
    <source>
        <dbReference type="Proteomes" id="UP000233551"/>
    </source>
</evidence>
<dbReference type="STRING" id="22663.A0A2I0HTB1"/>
<feature type="region of interest" description="Disordered" evidence="1">
    <location>
        <begin position="294"/>
        <end position="326"/>
    </location>
</feature>
<dbReference type="Proteomes" id="UP000233551">
    <property type="component" value="Unassembled WGS sequence"/>
</dbReference>
<feature type="non-terminal residue" evidence="2">
    <location>
        <position position="1"/>
    </location>
</feature>
<keyword evidence="3" id="KW-1185">Reference proteome</keyword>
<evidence type="ECO:0000256" key="1">
    <source>
        <dbReference type="SAM" id="MobiDB-lite"/>
    </source>
</evidence>
<dbReference type="PANTHER" id="PTHR33781:SF1">
    <property type="entry name" value="PROTEIN PHYTOCHROME KINASE SUBSTRATE 4"/>
    <property type="match status" value="1"/>
</dbReference>
<reference evidence="2 3" key="1">
    <citation type="submission" date="2017-11" db="EMBL/GenBank/DDBJ databases">
        <title>De-novo sequencing of pomegranate (Punica granatum L.) genome.</title>
        <authorList>
            <person name="Akparov Z."/>
            <person name="Amiraslanov A."/>
            <person name="Hajiyeva S."/>
            <person name="Abbasov M."/>
            <person name="Kaur K."/>
            <person name="Hamwieh A."/>
            <person name="Solovyev V."/>
            <person name="Salamov A."/>
            <person name="Braich B."/>
            <person name="Kosarev P."/>
            <person name="Mahmoud A."/>
            <person name="Hajiyev E."/>
            <person name="Babayeva S."/>
            <person name="Izzatullayeva V."/>
            <person name="Mammadov A."/>
            <person name="Mammadov A."/>
            <person name="Sharifova S."/>
            <person name="Ojaghi J."/>
            <person name="Eynullazada K."/>
            <person name="Bayramov B."/>
            <person name="Abdulazimova A."/>
            <person name="Shahmuradov I."/>
        </authorList>
    </citation>
    <scope>NUCLEOTIDE SEQUENCE [LARGE SCALE GENOMIC DNA]</scope>
    <source>
        <strain evidence="3">cv. AG2017</strain>
        <tissue evidence="2">Leaf</tissue>
    </source>
</reference>
<proteinExistence type="predicted"/>
<name>A0A2I0HTB1_PUNGR</name>
<dbReference type="GO" id="GO:0009638">
    <property type="term" value="P:phototropism"/>
    <property type="evidence" value="ECO:0007669"/>
    <property type="project" value="InterPro"/>
</dbReference>
<feature type="region of interest" description="Disordered" evidence="1">
    <location>
        <begin position="421"/>
        <end position="455"/>
    </location>
</feature>
<evidence type="ECO:0000313" key="2">
    <source>
        <dbReference type="EMBL" id="PKI34951.1"/>
    </source>
</evidence>
<organism evidence="2 3">
    <name type="scientific">Punica granatum</name>
    <name type="common">Pomegranate</name>
    <dbReference type="NCBI Taxonomy" id="22663"/>
    <lineage>
        <taxon>Eukaryota</taxon>
        <taxon>Viridiplantae</taxon>
        <taxon>Streptophyta</taxon>
        <taxon>Embryophyta</taxon>
        <taxon>Tracheophyta</taxon>
        <taxon>Spermatophyta</taxon>
        <taxon>Magnoliopsida</taxon>
        <taxon>eudicotyledons</taxon>
        <taxon>Gunneridae</taxon>
        <taxon>Pentapetalae</taxon>
        <taxon>rosids</taxon>
        <taxon>malvids</taxon>
        <taxon>Myrtales</taxon>
        <taxon>Lythraceae</taxon>
        <taxon>Punica</taxon>
    </lineage>
</organism>
<protein>
    <recommendedName>
        <fullName evidence="4">Protein PHYTOCHROME KINASE SUBSTRATE 4</fullName>
    </recommendedName>
</protein>
<dbReference type="PANTHER" id="PTHR33781">
    <property type="entry name" value="PROTEIN PHYTOCHROME KINASE SUBSTRATE 1-RELATED"/>
    <property type="match status" value="1"/>
</dbReference>
<sequence length="455" mass="49249">SGRGFCGGKDPECEMPIARREVTGNLLTPSHVTHLVVMAGVKPHLAATDVPFSTYLIPNEPEKRTSSPREYPGSAAADDSELSIFDARKYFNEGGQQDQILSSSNRVSPLKEFNNLNLYDAPSFPRFSSASSVDGYGPGYRTRSLASSEASWNSQTGLLSSNARGANSGPQTGGKRGSRIIPRWLLFRPKCPCSGKKSVRVKERTADNHGITAPKEAANPTMPVEVRAVKVNIIPDSHERFLNSVRQFRPTVENNFPSAGGGRHLVVSAPPKPLIDSSISSSTGFTFPILPAPSMSSSSPPPTVRMPWSGSQSSPASPSPRPVLPILDNRPIDSLEVFKPPSDYLDSGKSLEKRIHHPVLKFPVSLKSQTGTTADEGDELGSDASSDLFEIESISTQATYPITHQRQGDSLDEVCPRASMNENCHMDEKQGQVSGQETAKDYSVTSPEFERSPKN</sequence>
<comment type="caution">
    <text evidence="2">The sequence shown here is derived from an EMBL/GenBank/DDBJ whole genome shotgun (WGS) entry which is preliminary data.</text>
</comment>
<dbReference type="InterPro" id="IPR039615">
    <property type="entry name" value="PKS"/>
</dbReference>
<dbReference type="EMBL" id="PGOL01005540">
    <property type="protein sequence ID" value="PKI34951.1"/>
    <property type="molecule type" value="Genomic_DNA"/>
</dbReference>
<accession>A0A2I0HTB1</accession>
<evidence type="ECO:0008006" key="4">
    <source>
        <dbReference type="Google" id="ProtNLM"/>
    </source>
</evidence>
<feature type="region of interest" description="Disordered" evidence="1">
    <location>
        <begin position="58"/>
        <end position="78"/>
    </location>
</feature>
<feature type="compositionally biased region" description="Low complexity" evidence="1">
    <location>
        <begin position="307"/>
        <end position="316"/>
    </location>
</feature>
<gene>
    <name evidence="2" type="ORF">CRG98_044657</name>
</gene>
<dbReference type="AlphaFoldDB" id="A0A2I0HTB1"/>